<dbReference type="PANTHER" id="PTHR43283">
    <property type="entry name" value="BETA-LACTAMASE-RELATED"/>
    <property type="match status" value="1"/>
</dbReference>
<feature type="domain" description="Beta-lactamase-related" evidence="1">
    <location>
        <begin position="31"/>
        <end position="389"/>
    </location>
</feature>
<dbReference type="RefSeq" id="WP_142819833.1">
    <property type="nucleotide sequence ID" value="NZ_CP035503.1"/>
</dbReference>
<reference evidence="2 3" key="1">
    <citation type="submission" date="2019-01" db="EMBL/GenBank/DDBJ databases">
        <title>Genomic insights into a novel species Rhodoferax sp.</title>
        <authorList>
            <person name="Jin L."/>
        </authorList>
    </citation>
    <scope>NUCLEOTIDE SEQUENCE [LARGE SCALE GENOMIC DNA]</scope>
    <source>
        <strain evidence="2 3">CHu59-6-5</strain>
    </source>
</reference>
<dbReference type="InterPro" id="IPR001466">
    <property type="entry name" value="Beta-lactam-related"/>
</dbReference>
<dbReference type="GO" id="GO:0016787">
    <property type="term" value="F:hydrolase activity"/>
    <property type="evidence" value="ECO:0007669"/>
    <property type="project" value="UniProtKB-KW"/>
</dbReference>
<keyword evidence="2" id="KW-0378">Hydrolase</keyword>
<protein>
    <submittedName>
        <fullName evidence="2">Class A beta-lactamase-related serine hydrolase</fullName>
    </submittedName>
</protein>
<accession>A0A515DDA0</accession>
<keyword evidence="3" id="KW-1185">Reference proteome</keyword>
<dbReference type="Proteomes" id="UP000316798">
    <property type="component" value="Chromosome"/>
</dbReference>
<evidence type="ECO:0000313" key="2">
    <source>
        <dbReference type="EMBL" id="QDL38384.1"/>
    </source>
</evidence>
<dbReference type="Pfam" id="PF00144">
    <property type="entry name" value="Beta-lactamase"/>
    <property type="match status" value="1"/>
</dbReference>
<dbReference type="Gene3D" id="3.40.710.10">
    <property type="entry name" value="DD-peptidase/beta-lactamase superfamily"/>
    <property type="match status" value="1"/>
</dbReference>
<sequence>MSSTPILPTAEPAEVGLSAQRLDRLRLVLQSEIDRQRLPGAVALIARRGKVALFEALGQQDPAAGTPMARDSLFRIYSMTKPIVSVAVMMLLEQGRLLLSDPVSKYLPEYAQQQLAVERHGSLELQPVTPGATVQDLLRHTAGLTYEFLGLSAVQRQYGAARIGSRERSNAEFSQALAALPLMAQPGSVWEYSRATDVLGRLVEVLGGQPLGEFLHQQIFEPLGMRETGFWVPPEHHGRIAEPFARDPDGGVQMQLFEARQRPQMESGGGGLVSTAMDYARFLQFMLNKGELGGVRLLGPRIVDWMTADHLGTIPVNPHSGSATLLTPGHGFGLGFAVRTAPGLSAVPGSVGSYFWGGIAGTTFFVDPAEDLFALMMIQAPNQREHYRPLFRDLVYAALME</sequence>
<organism evidence="2 3">
    <name type="scientific">Rhodoferax sediminis</name>
    <dbReference type="NCBI Taxonomy" id="2509614"/>
    <lineage>
        <taxon>Bacteria</taxon>
        <taxon>Pseudomonadati</taxon>
        <taxon>Pseudomonadota</taxon>
        <taxon>Betaproteobacteria</taxon>
        <taxon>Burkholderiales</taxon>
        <taxon>Comamonadaceae</taxon>
        <taxon>Rhodoferax</taxon>
    </lineage>
</organism>
<name>A0A515DDA0_9BURK</name>
<dbReference type="PANTHER" id="PTHR43283:SF3">
    <property type="entry name" value="BETA-LACTAMASE FAMILY PROTEIN (AFU_ORTHOLOGUE AFUA_5G07500)"/>
    <property type="match status" value="1"/>
</dbReference>
<dbReference type="KEGG" id="rhf:EUB48_14600"/>
<evidence type="ECO:0000313" key="3">
    <source>
        <dbReference type="Proteomes" id="UP000316798"/>
    </source>
</evidence>
<dbReference type="OrthoDB" id="9801061at2"/>
<gene>
    <name evidence="2" type="ORF">EUB48_14600</name>
</gene>
<dbReference type="InterPro" id="IPR012338">
    <property type="entry name" value="Beta-lactam/transpept-like"/>
</dbReference>
<proteinExistence type="predicted"/>
<evidence type="ECO:0000259" key="1">
    <source>
        <dbReference type="Pfam" id="PF00144"/>
    </source>
</evidence>
<dbReference type="AlphaFoldDB" id="A0A515DDA0"/>
<dbReference type="SUPFAM" id="SSF56601">
    <property type="entry name" value="beta-lactamase/transpeptidase-like"/>
    <property type="match status" value="1"/>
</dbReference>
<dbReference type="InterPro" id="IPR050789">
    <property type="entry name" value="Diverse_Enzym_Activities"/>
</dbReference>
<dbReference type="EMBL" id="CP035503">
    <property type="protein sequence ID" value="QDL38384.1"/>
    <property type="molecule type" value="Genomic_DNA"/>
</dbReference>